<evidence type="ECO:0000313" key="3">
    <source>
        <dbReference type="Proteomes" id="UP000479000"/>
    </source>
</evidence>
<evidence type="ECO:0000313" key="2">
    <source>
        <dbReference type="EMBL" id="CAB0019939.1"/>
    </source>
</evidence>
<dbReference type="AlphaFoldDB" id="A0A6H5HS47"/>
<dbReference type="EMBL" id="CADCXU010034706">
    <property type="protein sequence ID" value="CAB0019939.1"/>
    <property type="molecule type" value="Genomic_DNA"/>
</dbReference>
<evidence type="ECO:0000256" key="1">
    <source>
        <dbReference type="SAM" id="MobiDB-lite"/>
    </source>
</evidence>
<name>A0A6H5HS47_9HEMI</name>
<sequence length="207" mass="22694">MQFRRAADPCMNRIFRFEDEHKNTYDRTETILSVPTCENCPISQSTAAATTTKITTTTETTTATSTTTTTTTTATTQHLKLGPRPQQGQQQRTTISTTTATTTTTYITTTTISTTTKTTLFFSSRNSSSLLSKAGKKSFYLVFVPRSDEPSASAKSTRATFVRTNCSKPGSEKCVKTFKESNELKKFKIGSVGPPQIAKNAKTQKSH</sequence>
<accession>A0A6H5HS47</accession>
<reference evidence="2 3" key="1">
    <citation type="submission" date="2020-02" db="EMBL/GenBank/DDBJ databases">
        <authorList>
            <person name="Ferguson B K."/>
        </authorList>
    </citation>
    <scope>NUCLEOTIDE SEQUENCE [LARGE SCALE GENOMIC DNA]</scope>
</reference>
<dbReference type="Proteomes" id="UP000479000">
    <property type="component" value="Unassembled WGS sequence"/>
</dbReference>
<gene>
    <name evidence="2" type="ORF">NTEN_LOCUS23568</name>
</gene>
<protein>
    <submittedName>
        <fullName evidence="2">Uncharacterized protein</fullName>
    </submittedName>
</protein>
<feature type="region of interest" description="Disordered" evidence="1">
    <location>
        <begin position="60"/>
        <end position="96"/>
    </location>
</feature>
<keyword evidence="3" id="KW-1185">Reference proteome</keyword>
<proteinExistence type="predicted"/>
<organism evidence="2 3">
    <name type="scientific">Nesidiocoris tenuis</name>
    <dbReference type="NCBI Taxonomy" id="355587"/>
    <lineage>
        <taxon>Eukaryota</taxon>
        <taxon>Metazoa</taxon>
        <taxon>Ecdysozoa</taxon>
        <taxon>Arthropoda</taxon>
        <taxon>Hexapoda</taxon>
        <taxon>Insecta</taxon>
        <taxon>Pterygota</taxon>
        <taxon>Neoptera</taxon>
        <taxon>Paraneoptera</taxon>
        <taxon>Hemiptera</taxon>
        <taxon>Heteroptera</taxon>
        <taxon>Panheteroptera</taxon>
        <taxon>Cimicomorpha</taxon>
        <taxon>Miridae</taxon>
        <taxon>Dicyphina</taxon>
        <taxon>Nesidiocoris</taxon>
    </lineage>
</organism>